<evidence type="ECO:0000313" key="2">
    <source>
        <dbReference type="EMBL" id="KAK0703600.1"/>
    </source>
</evidence>
<evidence type="ECO:0000313" key="3">
    <source>
        <dbReference type="Proteomes" id="UP001172101"/>
    </source>
</evidence>
<dbReference type="EMBL" id="JAUIRO010000008">
    <property type="protein sequence ID" value="KAK0703600.1"/>
    <property type="molecule type" value="Genomic_DNA"/>
</dbReference>
<proteinExistence type="predicted"/>
<name>A0AA39ZU87_9PEZI</name>
<dbReference type="RefSeq" id="XP_060290459.1">
    <property type="nucleotide sequence ID" value="XM_060435400.1"/>
</dbReference>
<accession>A0AA39ZU87</accession>
<dbReference type="Proteomes" id="UP001172101">
    <property type="component" value="Unassembled WGS sequence"/>
</dbReference>
<evidence type="ECO:0000256" key="1">
    <source>
        <dbReference type="SAM" id="MobiDB-lite"/>
    </source>
</evidence>
<sequence>MTTKAAKVIGLLRNNDLATAIYSAVVQNDKKIFQDAVSAANLKTDDLTLSSDEFDNLVKGLKSSGELDLVTWDGYYESTTTQDSDPLALLILSTTGKVYWGPRGKLMRDPDNHVVDYSLITGGKLKFTTTDDGDVSISFSRTYDDDAGTATVSFTGTRNKADISGSWANMPLCETGSDKSPIFKAWDLIWPWVSNTFTFIGGAAACYQIYLWIRDSVRERRSTRTVRALNEATVEYRALAMHNCDPPAVNFRNAGERVTNDVLASAYQDLNDNPRDYNAQPTDQVVQSMPDITKPAFELSVRRYVSSRILPAVDEAVDPLSYLPVYNDLEKQVLDAKVSLQADPKIAEMGPSTSAYDPIDRAAVLSDRSSFYAADYAAKERAYDGAEQEYEDAKKKREDIQAQIDEVDKQIAKDKQDSDNAAAQRDQARKDQLEKDLDQAESDEHDKEDKKNTTESQKDDAKDKSDSAAEDEKNDTSKAQWDAKIADVFGK</sequence>
<feature type="compositionally biased region" description="Basic and acidic residues" evidence="1">
    <location>
        <begin position="426"/>
        <end position="476"/>
    </location>
</feature>
<keyword evidence="3" id="KW-1185">Reference proteome</keyword>
<feature type="region of interest" description="Disordered" evidence="1">
    <location>
        <begin position="411"/>
        <end position="491"/>
    </location>
</feature>
<comment type="caution">
    <text evidence="2">The sequence shown here is derived from an EMBL/GenBank/DDBJ whole genome shotgun (WGS) entry which is preliminary data.</text>
</comment>
<dbReference type="GeneID" id="85318670"/>
<gene>
    <name evidence="2" type="ORF">B0T26DRAFT_506890</name>
</gene>
<protein>
    <submittedName>
        <fullName evidence="2">Uncharacterized protein</fullName>
    </submittedName>
</protein>
<organism evidence="2 3">
    <name type="scientific">Lasiosphaeria miniovina</name>
    <dbReference type="NCBI Taxonomy" id="1954250"/>
    <lineage>
        <taxon>Eukaryota</taxon>
        <taxon>Fungi</taxon>
        <taxon>Dikarya</taxon>
        <taxon>Ascomycota</taxon>
        <taxon>Pezizomycotina</taxon>
        <taxon>Sordariomycetes</taxon>
        <taxon>Sordariomycetidae</taxon>
        <taxon>Sordariales</taxon>
        <taxon>Lasiosphaeriaceae</taxon>
        <taxon>Lasiosphaeria</taxon>
    </lineage>
</organism>
<dbReference type="AlphaFoldDB" id="A0AA39ZU87"/>
<reference evidence="2" key="1">
    <citation type="submission" date="2023-06" db="EMBL/GenBank/DDBJ databases">
        <title>Genome-scale phylogeny and comparative genomics of the fungal order Sordariales.</title>
        <authorList>
            <consortium name="Lawrence Berkeley National Laboratory"/>
            <person name="Hensen N."/>
            <person name="Bonometti L."/>
            <person name="Westerberg I."/>
            <person name="Brannstrom I.O."/>
            <person name="Guillou S."/>
            <person name="Cros-Aarteil S."/>
            <person name="Calhoun S."/>
            <person name="Haridas S."/>
            <person name="Kuo A."/>
            <person name="Mondo S."/>
            <person name="Pangilinan J."/>
            <person name="Riley R."/>
            <person name="LaButti K."/>
            <person name="Andreopoulos B."/>
            <person name="Lipzen A."/>
            <person name="Chen C."/>
            <person name="Yanf M."/>
            <person name="Daum C."/>
            <person name="Ng V."/>
            <person name="Clum A."/>
            <person name="Steindorff A."/>
            <person name="Ohm R."/>
            <person name="Martin F."/>
            <person name="Silar P."/>
            <person name="Natvig D."/>
            <person name="Lalanne C."/>
            <person name="Gautier V."/>
            <person name="Ament-velasquez S.L."/>
            <person name="Kruys A."/>
            <person name="Hutchinson M.I."/>
            <person name="Powell A.J."/>
            <person name="Barry K."/>
            <person name="Miller A.N."/>
            <person name="Grigoriev I.V."/>
            <person name="Debuchy R."/>
            <person name="Gladieux P."/>
            <person name="Thoren M.H."/>
            <person name="Johannesson H."/>
        </authorList>
    </citation>
    <scope>NUCLEOTIDE SEQUENCE</scope>
    <source>
        <strain evidence="2">SMH2392-1A</strain>
    </source>
</reference>